<feature type="transmembrane region" description="Helical" evidence="6">
    <location>
        <begin position="174"/>
        <end position="197"/>
    </location>
</feature>
<dbReference type="Gene3D" id="1.20.1250.20">
    <property type="entry name" value="MFS general substrate transporter like domains"/>
    <property type="match status" value="1"/>
</dbReference>
<reference evidence="7" key="1">
    <citation type="submission" date="2020-01" db="EMBL/GenBank/DDBJ databases">
        <title>Genome Sequencing of Three Apophysomyces-Like Fungal Strains Confirms a Novel Fungal Genus in the Mucoromycota with divergent Burkholderia-like Endosymbiotic Bacteria.</title>
        <authorList>
            <person name="Stajich J.E."/>
            <person name="Macias A.M."/>
            <person name="Carter-House D."/>
            <person name="Lovett B."/>
            <person name="Kasson L.R."/>
            <person name="Berry K."/>
            <person name="Grigoriev I."/>
            <person name="Chang Y."/>
            <person name="Spatafora J."/>
            <person name="Kasson M.T."/>
        </authorList>
    </citation>
    <scope>NUCLEOTIDE SEQUENCE</scope>
    <source>
        <strain evidence="7">NRRL A-21654</strain>
    </source>
</reference>
<evidence type="ECO:0000313" key="8">
    <source>
        <dbReference type="Proteomes" id="UP000605846"/>
    </source>
</evidence>
<comment type="subcellular location">
    <subcellularLocation>
        <location evidence="1">Membrane</location>
        <topology evidence="1">Multi-pass membrane protein</topology>
    </subcellularLocation>
</comment>
<keyword evidence="5 6" id="KW-0472">Membrane</keyword>
<evidence type="ECO:0000256" key="4">
    <source>
        <dbReference type="ARBA" id="ARBA00022989"/>
    </source>
</evidence>
<organism evidence="7 8">
    <name type="scientific">Apophysomyces ossiformis</name>
    <dbReference type="NCBI Taxonomy" id="679940"/>
    <lineage>
        <taxon>Eukaryota</taxon>
        <taxon>Fungi</taxon>
        <taxon>Fungi incertae sedis</taxon>
        <taxon>Mucoromycota</taxon>
        <taxon>Mucoromycotina</taxon>
        <taxon>Mucoromycetes</taxon>
        <taxon>Mucorales</taxon>
        <taxon>Mucorineae</taxon>
        <taxon>Mucoraceae</taxon>
        <taxon>Apophysomyces</taxon>
    </lineage>
</organism>
<feature type="transmembrane region" description="Helical" evidence="6">
    <location>
        <begin position="20"/>
        <end position="52"/>
    </location>
</feature>
<dbReference type="GO" id="GO:0016020">
    <property type="term" value="C:membrane"/>
    <property type="evidence" value="ECO:0007669"/>
    <property type="project" value="UniProtKB-SubCell"/>
</dbReference>
<comment type="caution">
    <text evidence="7">The sequence shown here is derived from an EMBL/GenBank/DDBJ whole genome shotgun (WGS) entry which is preliminary data.</text>
</comment>
<accession>A0A8H7BGX0</accession>
<evidence type="ECO:0000256" key="2">
    <source>
        <dbReference type="ARBA" id="ARBA00022448"/>
    </source>
</evidence>
<dbReference type="PANTHER" id="PTHR23504:SF15">
    <property type="entry name" value="MAJOR FACILITATOR SUPERFAMILY (MFS) PROFILE DOMAIN-CONTAINING PROTEIN"/>
    <property type="match status" value="1"/>
</dbReference>
<feature type="transmembrane region" description="Helical" evidence="6">
    <location>
        <begin position="143"/>
        <end position="162"/>
    </location>
</feature>
<keyword evidence="8" id="KW-1185">Reference proteome</keyword>
<name>A0A8H7BGX0_9FUNG</name>
<dbReference type="EMBL" id="JABAYA010000160">
    <property type="protein sequence ID" value="KAF7723197.1"/>
    <property type="molecule type" value="Genomic_DNA"/>
</dbReference>
<sequence length="275" mass="30200">MIAELTVNHTDAQRARAYSLLQVVFGLGGVVGSALGASAISSVGWLAGFLFMNETLDKVSSKKNATEEETHGLLAASVNEGYSSFDKDRIKPSLYETLTPPVLIICLTYGLFALQNAFYDELFPIWAATQRGWGGLEFNASEIGAVLSVEGLITLFVPLFVYHHLVGWFGSIRLFRFALFVSILAYLFQNLVGYLYQFPDWQGRTQTKYWVWIGLLFGVSVKTVCQTVIITGCLILVNNAVPRPDALGFINGFSQCCSSVMRAFGPAMCGIVWSS</sequence>
<dbReference type="AlphaFoldDB" id="A0A8H7BGX0"/>
<dbReference type="InterPro" id="IPR036259">
    <property type="entry name" value="MFS_trans_sf"/>
</dbReference>
<dbReference type="OrthoDB" id="419616at2759"/>
<proteinExistence type="predicted"/>
<evidence type="ECO:0000256" key="3">
    <source>
        <dbReference type="ARBA" id="ARBA00022692"/>
    </source>
</evidence>
<keyword evidence="4 6" id="KW-1133">Transmembrane helix</keyword>
<dbReference type="Proteomes" id="UP000605846">
    <property type="component" value="Unassembled WGS sequence"/>
</dbReference>
<keyword evidence="2" id="KW-0813">Transport</keyword>
<dbReference type="SUPFAM" id="SSF103473">
    <property type="entry name" value="MFS general substrate transporter"/>
    <property type="match status" value="1"/>
</dbReference>
<evidence type="ECO:0008006" key="9">
    <source>
        <dbReference type="Google" id="ProtNLM"/>
    </source>
</evidence>
<evidence type="ECO:0000256" key="5">
    <source>
        <dbReference type="ARBA" id="ARBA00023136"/>
    </source>
</evidence>
<protein>
    <recommendedName>
        <fullName evidence="9">Major facilitator superfamily (MFS) profile domain-containing protein</fullName>
    </recommendedName>
</protein>
<evidence type="ECO:0000256" key="6">
    <source>
        <dbReference type="SAM" id="Phobius"/>
    </source>
</evidence>
<feature type="transmembrane region" description="Helical" evidence="6">
    <location>
        <begin position="94"/>
        <end position="114"/>
    </location>
</feature>
<keyword evidence="3 6" id="KW-0812">Transmembrane</keyword>
<gene>
    <name evidence="7" type="ORF">EC973_002272</name>
</gene>
<feature type="transmembrane region" description="Helical" evidence="6">
    <location>
        <begin position="209"/>
        <end position="237"/>
    </location>
</feature>
<evidence type="ECO:0000313" key="7">
    <source>
        <dbReference type="EMBL" id="KAF7723197.1"/>
    </source>
</evidence>
<evidence type="ECO:0000256" key="1">
    <source>
        <dbReference type="ARBA" id="ARBA00004141"/>
    </source>
</evidence>
<dbReference type="PANTHER" id="PTHR23504">
    <property type="entry name" value="MAJOR FACILITATOR SUPERFAMILY DOMAIN-CONTAINING PROTEIN 10"/>
    <property type="match status" value="1"/>
</dbReference>